<dbReference type="OrthoDB" id="9806984at2"/>
<dbReference type="Pfam" id="PF02470">
    <property type="entry name" value="MlaD"/>
    <property type="match status" value="1"/>
</dbReference>
<dbReference type="STRING" id="314278.NB231_14458"/>
<gene>
    <name evidence="3" type="ORF">NB231_14458</name>
</gene>
<comment type="caution">
    <text evidence="3">The sequence shown here is derived from an EMBL/GenBank/DDBJ whole genome shotgun (WGS) entry which is preliminary data.</text>
</comment>
<organism evidence="3 4">
    <name type="scientific">Nitrococcus mobilis Nb-231</name>
    <dbReference type="NCBI Taxonomy" id="314278"/>
    <lineage>
        <taxon>Bacteria</taxon>
        <taxon>Pseudomonadati</taxon>
        <taxon>Pseudomonadota</taxon>
        <taxon>Gammaproteobacteria</taxon>
        <taxon>Chromatiales</taxon>
        <taxon>Ectothiorhodospiraceae</taxon>
        <taxon>Nitrococcus</taxon>
    </lineage>
</organism>
<reference evidence="3 4" key="1">
    <citation type="submission" date="2006-02" db="EMBL/GenBank/DDBJ databases">
        <authorList>
            <person name="Waterbury J."/>
            <person name="Ferriera S."/>
            <person name="Johnson J."/>
            <person name="Kravitz S."/>
            <person name="Halpern A."/>
            <person name="Remington K."/>
            <person name="Beeson K."/>
            <person name="Tran B."/>
            <person name="Rogers Y.-H."/>
            <person name="Friedman R."/>
            <person name="Venter J.C."/>
        </authorList>
    </citation>
    <scope>NUCLEOTIDE SEQUENCE [LARGE SCALE GENOMIC DNA]</scope>
    <source>
        <strain evidence="3 4">Nb-231</strain>
    </source>
</reference>
<dbReference type="PANTHER" id="PTHR36698">
    <property type="entry name" value="BLL5892 PROTEIN"/>
    <property type="match status" value="1"/>
</dbReference>
<keyword evidence="1" id="KW-0812">Transmembrane</keyword>
<sequence length="304" mass="32517">MGSKVSYTLVGLFVVLLTIGLVATGLWFAGGLKHTGQFRQYSVYTAGSVAGLTPGAQVTYKGIGVGKVVRIAIDHRDPSRVHVVLAAARSTPINTATRAAFKPRGLTGATLVELSGYAANAAPLSAPPGEPYPVIRSKNSALTQLDQALSEGIGTLNRIGKQFEELLSEHNRQAIASILADFARLSSTLATNSERIEQTLVHLDQITQNSAQITRHIPKTLGRLDRSLQGLDQLSRSLNQTATTLTGLGRSGETGLRTTMPELKALFAQIRRTTSHLDRLIQKLEREPAALLRGTGRRPSGPGE</sequence>
<feature type="transmembrane region" description="Helical" evidence="1">
    <location>
        <begin position="6"/>
        <end position="29"/>
    </location>
</feature>
<accession>A4BL42</accession>
<dbReference type="EMBL" id="AAOF01000001">
    <property type="protein sequence ID" value="EAR23030.1"/>
    <property type="molecule type" value="Genomic_DNA"/>
</dbReference>
<name>A4BL42_9GAMM</name>
<dbReference type="Proteomes" id="UP000003374">
    <property type="component" value="Unassembled WGS sequence"/>
</dbReference>
<dbReference type="HOGENOM" id="CLU_013850_1_0_6"/>
<evidence type="ECO:0000259" key="2">
    <source>
        <dbReference type="Pfam" id="PF02470"/>
    </source>
</evidence>
<dbReference type="Gene3D" id="1.10.287.950">
    <property type="entry name" value="Methyl-accepting chemotaxis protein"/>
    <property type="match status" value="1"/>
</dbReference>
<dbReference type="InterPro" id="IPR003399">
    <property type="entry name" value="Mce/MlaD"/>
</dbReference>
<evidence type="ECO:0000313" key="4">
    <source>
        <dbReference type="Proteomes" id="UP000003374"/>
    </source>
</evidence>
<dbReference type="PANTHER" id="PTHR36698:SF2">
    <property type="entry name" value="MCE_MLAD DOMAIN-CONTAINING PROTEIN"/>
    <property type="match status" value="1"/>
</dbReference>
<dbReference type="eggNOG" id="COG1463">
    <property type="taxonomic scope" value="Bacteria"/>
</dbReference>
<keyword evidence="4" id="KW-1185">Reference proteome</keyword>
<evidence type="ECO:0000313" key="3">
    <source>
        <dbReference type="EMBL" id="EAR23030.1"/>
    </source>
</evidence>
<dbReference type="RefSeq" id="WP_005003866.1">
    <property type="nucleotide sequence ID" value="NZ_CH672427.1"/>
</dbReference>
<protein>
    <recommendedName>
        <fullName evidence="2">Mce/MlaD domain-containing protein</fullName>
    </recommendedName>
</protein>
<dbReference type="AlphaFoldDB" id="A4BL42"/>
<keyword evidence="1" id="KW-0472">Membrane</keyword>
<proteinExistence type="predicted"/>
<keyword evidence="1" id="KW-1133">Transmembrane helix</keyword>
<evidence type="ECO:0000256" key="1">
    <source>
        <dbReference type="SAM" id="Phobius"/>
    </source>
</evidence>
<feature type="domain" description="Mce/MlaD" evidence="2">
    <location>
        <begin position="44"/>
        <end position="115"/>
    </location>
</feature>